<comment type="caution">
    <text evidence="1">The sequence shown here is derived from an EMBL/GenBank/DDBJ whole genome shotgun (WGS) entry which is preliminary data.</text>
</comment>
<protein>
    <recommendedName>
        <fullName evidence="2">Glycoside hydrolase family 5 domain-containing protein</fullName>
    </recommendedName>
</protein>
<name>A0A645JBI8_9ZZZZ</name>
<dbReference type="Gene3D" id="3.20.20.80">
    <property type="entry name" value="Glycosidases"/>
    <property type="match status" value="1"/>
</dbReference>
<dbReference type="EMBL" id="VSSQ01129681">
    <property type="protein sequence ID" value="MPN57744.1"/>
    <property type="molecule type" value="Genomic_DNA"/>
</dbReference>
<proteinExistence type="predicted"/>
<dbReference type="SUPFAM" id="SSF51445">
    <property type="entry name" value="(Trans)glycosidases"/>
    <property type="match status" value="1"/>
</dbReference>
<sequence>MIESNESDRPQTYPYLSPLRMENVIYKVHMYFPLAYTHQRLRGEKEPVIAYPGMIDGELWNREKIRATLQPVRDFQLRHGCKIYVGEFSAIVWAPGAEQYIRDCIAVFEEYGWDWTFHAFREWAGWSVEFDGTSRNDLTPATDTKRKQALLEGLRLNRTEQP</sequence>
<gene>
    <name evidence="1" type="ORF">SDC9_205438</name>
</gene>
<reference evidence="1" key="1">
    <citation type="submission" date="2019-08" db="EMBL/GenBank/DDBJ databases">
        <authorList>
            <person name="Kucharzyk K."/>
            <person name="Murdoch R.W."/>
            <person name="Higgins S."/>
            <person name="Loffler F."/>
        </authorList>
    </citation>
    <scope>NUCLEOTIDE SEQUENCE</scope>
</reference>
<dbReference type="InterPro" id="IPR017853">
    <property type="entry name" value="GH"/>
</dbReference>
<evidence type="ECO:0000313" key="1">
    <source>
        <dbReference type="EMBL" id="MPN57744.1"/>
    </source>
</evidence>
<accession>A0A645JBI8</accession>
<evidence type="ECO:0008006" key="2">
    <source>
        <dbReference type="Google" id="ProtNLM"/>
    </source>
</evidence>
<organism evidence="1">
    <name type="scientific">bioreactor metagenome</name>
    <dbReference type="NCBI Taxonomy" id="1076179"/>
    <lineage>
        <taxon>unclassified sequences</taxon>
        <taxon>metagenomes</taxon>
        <taxon>ecological metagenomes</taxon>
    </lineage>
</organism>
<dbReference type="AlphaFoldDB" id="A0A645JBI8"/>